<reference evidence="3" key="1">
    <citation type="submission" date="2019-03" db="EMBL/GenBank/DDBJ databases">
        <title>Long read genome sequence of the mycoparasitic Pythium oligandrum ATCC 38472 isolated from sugarbeet rhizosphere.</title>
        <authorList>
            <person name="Gaulin E."/>
        </authorList>
    </citation>
    <scope>NUCLEOTIDE SEQUENCE</scope>
    <source>
        <strain evidence="3">ATCC 38472_TT</strain>
    </source>
</reference>
<accession>A0A8K1FKS7</accession>
<evidence type="ECO:0000313" key="3">
    <source>
        <dbReference type="EMBL" id="TMW62008.1"/>
    </source>
</evidence>
<feature type="compositionally biased region" description="Low complexity" evidence="1">
    <location>
        <begin position="232"/>
        <end position="258"/>
    </location>
</feature>
<evidence type="ECO:0000256" key="1">
    <source>
        <dbReference type="SAM" id="MobiDB-lite"/>
    </source>
</evidence>
<feature type="transmembrane region" description="Helical" evidence="2">
    <location>
        <begin position="103"/>
        <end position="128"/>
    </location>
</feature>
<feature type="transmembrane region" description="Helical" evidence="2">
    <location>
        <begin position="71"/>
        <end position="91"/>
    </location>
</feature>
<protein>
    <submittedName>
        <fullName evidence="3">Uncharacterized protein</fullName>
    </submittedName>
</protein>
<feature type="compositionally biased region" description="Low complexity" evidence="1">
    <location>
        <begin position="266"/>
        <end position="284"/>
    </location>
</feature>
<evidence type="ECO:0000256" key="2">
    <source>
        <dbReference type="SAM" id="Phobius"/>
    </source>
</evidence>
<gene>
    <name evidence="3" type="ORF">Poli38472_009501</name>
</gene>
<name>A0A8K1FKS7_PYTOL</name>
<organism evidence="3 4">
    <name type="scientific">Pythium oligandrum</name>
    <name type="common">Mycoparasitic fungus</name>
    <dbReference type="NCBI Taxonomy" id="41045"/>
    <lineage>
        <taxon>Eukaryota</taxon>
        <taxon>Sar</taxon>
        <taxon>Stramenopiles</taxon>
        <taxon>Oomycota</taxon>
        <taxon>Peronosporomycetes</taxon>
        <taxon>Pythiales</taxon>
        <taxon>Pythiaceae</taxon>
        <taxon>Pythium</taxon>
    </lineage>
</organism>
<keyword evidence="4" id="KW-1185">Reference proteome</keyword>
<feature type="region of interest" description="Disordered" evidence="1">
    <location>
        <begin position="223"/>
        <end position="296"/>
    </location>
</feature>
<keyword evidence="2" id="KW-0472">Membrane</keyword>
<proteinExistence type="predicted"/>
<keyword evidence="2" id="KW-0812">Transmembrane</keyword>
<dbReference type="AlphaFoldDB" id="A0A8K1FKS7"/>
<dbReference type="Proteomes" id="UP000794436">
    <property type="component" value="Unassembled WGS sequence"/>
</dbReference>
<comment type="caution">
    <text evidence="3">The sequence shown here is derived from an EMBL/GenBank/DDBJ whole genome shotgun (WGS) entry which is preliminary data.</text>
</comment>
<feature type="transmembrane region" description="Helical" evidence="2">
    <location>
        <begin position="140"/>
        <end position="162"/>
    </location>
</feature>
<keyword evidence="2" id="KW-1133">Transmembrane helix</keyword>
<dbReference type="EMBL" id="SPLM01000074">
    <property type="protein sequence ID" value="TMW62008.1"/>
    <property type="molecule type" value="Genomic_DNA"/>
</dbReference>
<evidence type="ECO:0000313" key="4">
    <source>
        <dbReference type="Proteomes" id="UP000794436"/>
    </source>
</evidence>
<sequence>MKASINTPQHLEPQANYLQQDLPRGVESVREAESQTCARVSVVDMLVSALCPCVSVAQAASSLGLSYLGTLGGFAALYLVGLLDFIVLYYTIGPAYKLGVQTFATFVGLEILMFMFGPVLSVFVAVLFNDSVNGDIDTNLTYVFITCLAWDIIFALASQLLVRNKLRRRVGLPRDGIFRLLFSSLCCLWFNTATTATSAKKYKPVSSCHLGALDAIPAYDPSERSVVHKSTSHSTSTDTTTTMGKKQQNKQQQQQEQKPAPEKKGQAQQQQQKQAPAKEAPVQQDTKKSGKKGGKK</sequence>